<dbReference type="EMBL" id="MBFU01000059">
    <property type="protein sequence ID" value="PWA02737.1"/>
    <property type="molecule type" value="Genomic_DNA"/>
</dbReference>
<keyword evidence="1" id="KW-0472">Membrane</keyword>
<organism evidence="2 3">
    <name type="scientific">Smittium angustum</name>
    <dbReference type="NCBI Taxonomy" id="133377"/>
    <lineage>
        <taxon>Eukaryota</taxon>
        <taxon>Fungi</taxon>
        <taxon>Fungi incertae sedis</taxon>
        <taxon>Zoopagomycota</taxon>
        <taxon>Kickxellomycotina</taxon>
        <taxon>Harpellomycetes</taxon>
        <taxon>Harpellales</taxon>
        <taxon>Legeriomycetaceae</taxon>
        <taxon>Smittium</taxon>
    </lineage>
</organism>
<evidence type="ECO:0000313" key="3">
    <source>
        <dbReference type="Proteomes" id="UP000245591"/>
    </source>
</evidence>
<evidence type="ECO:0000313" key="2">
    <source>
        <dbReference type="EMBL" id="PWA02737.1"/>
    </source>
</evidence>
<dbReference type="AlphaFoldDB" id="A0A2U1JCA8"/>
<gene>
    <name evidence="2" type="ORF">BB558_001111</name>
</gene>
<feature type="transmembrane region" description="Helical" evidence="1">
    <location>
        <begin position="128"/>
        <end position="148"/>
    </location>
</feature>
<evidence type="ECO:0000256" key="1">
    <source>
        <dbReference type="SAM" id="Phobius"/>
    </source>
</evidence>
<name>A0A2U1JCA8_SMIAN</name>
<accession>A0A2U1JCA8</accession>
<feature type="transmembrane region" description="Helical" evidence="1">
    <location>
        <begin position="17"/>
        <end position="42"/>
    </location>
</feature>
<protein>
    <submittedName>
        <fullName evidence="2">Uncharacterized protein</fullName>
    </submittedName>
</protein>
<keyword evidence="3" id="KW-1185">Reference proteome</keyword>
<dbReference type="Proteomes" id="UP000245591">
    <property type="component" value="Unassembled WGS sequence"/>
</dbReference>
<reference evidence="2 3" key="1">
    <citation type="journal article" date="2018" name="MBio">
        <title>Comparative Genomics Reveals the Core Gene Toolbox for the Fungus-Insect Symbiosis.</title>
        <authorList>
            <person name="Wang Y."/>
            <person name="Stata M."/>
            <person name="Wang W."/>
            <person name="Stajich J.E."/>
            <person name="White M.M."/>
            <person name="Moncalvo J.M."/>
        </authorList>
    </citation>
    <scope>NUCLEOTIDE SEQUENCE [LARGE SCALE GENOMIC DNA]</scope>
    <source>
        <strain evidence="2 3">AUS-126-30</strain>
    </source>
</reference>
<comment type="caution">
    <text evidence="2">The sequence shown here is derived from an EMBL/GenBank/DDBJ whole genome shotgun (WGS) entry which is preliminary data.</text>
</comment>
<keyword evidence="1" id="KW-0812">Transmembrane</keyword>
<sequence>MAEQKILVSSDGKEGMLVIYLADKILLCYACFIGILVFLMSLRQRRLVLFKITCTIAVYGLRTAIGSAIPFDKVITASKEPRVKTTFNTEMQLESALETEESTRKSITINKTYNMLGSNEDKNKDNSYTLFNGLTIVLLCIVCLFMAYESFESEESGVDGIDNPDYFKRVFKKIKNLRIALLTKPKSKAELIYADETIAKKNYDFVSIYESGDSDEESWGSSMSSGSGSMTLKLLSDDEEECKGEKCILGRIIDKYIPSKSKNTPELEMWLFISALTKA</sequence>
<keyword evidence="1" id="KW-1133">Transmembrane helix</keyword>
<proteinExistence type="predicted"/>